<keyword evidence="2" id="KW-1185">Reference proteome</keyword>
<comment type="caution">
    <text evidence="1">The sequence shown here is derived from an EMBL/GenBank/DDBJ whole genome shotgun (WGS) entry which is preliminary data.</text>
</comment>
<accession>A0ABN3G1I6</accession>
<evidence type="ECO:0000313" key="2">
    <source>
        <dbReference type="Proteomes" id="UP001500253"/>
    </source>
</evidence>
<sequence>MQQDLEPARLLDALNARIDDADFAIGPSYLMKRGVYREGGLERTWRTKILPLLEEHHYGEGIDVNARYGLDSLRGQLP</sequence>
<dbReference type="EMBL" id="BAAASD010000009">
    <property type="protein sequence ID" value="GAA2342043.1"/>
    <property type="molecule type" value="Genomic_DNA"/>
</dbReference>
<protein>
    <submittedName>
        <fullName evidence="1">Uncharacterized protein</fullName>
    </submittedName>
</protein>
<dbReference type="Proteomes" id="UP001500253">
    <property type="component" value="Unassembled WGS sequence"/>
</dbReference>
<organism evidence="1 2">
    <name type="scientific">Streptomyces cuspidosporus</name>
    <dbReference type="NCBI Taxonomy" id="66882"/>
    <lineage>
        <taxon>Bacteria</taxon>
        <taxon>Bacillati</taxon>
        <taxon>Actinomycetota</taxon>
        <taxon>Actinomycetes</taxon>
        <taxon>Kitasatosporales</taxon>
        <taxon>Streptomycetaceae</taxon>
        <taxon>Streptomyces</taxon>
    </lineage>
</organism>
<gene>
    <name evidence="1" type="ORF">GCM10010246_29090</name>
</gene>
<name>A0ABN3G1I6_9ACTN</name>
<evidence type="ECO:0000313" key="1">
    <source>
        <dbReference type="EMBL" id="GAA2342043.1"/>
    </source>
</evidence>
<proteinExistence type="predicted"/>
<reference evidence="2" key="1">
    <citation type="journal article" date="2019" name="Int. J. Syst. Evol. Microbiol.">
        <title>The Global Catalogue of Microorganisms (GCM) 10K type strain sequencing project: providing services to taxonomists for standard genome sequencing and annotation.</title>
        <authorList>
            <consortium name="The Broad Institute Genomics Platform"/>
            <consortium name="The Broad Institute Genome Sequencing Center for Infectious Disease"/>
            <person name="Wu L."/>
            <person name="Ma J."/>
        </authorList>
    </citation>
    <scope>NUCLEOTIDE SEQUENCE [LARGE SCALE GENOMIC DNA]</scope>
    <source>
        <strain evidence="2">JCM 4316</strain>
    </source>
</reference>